<reference evidence="1 2" key="1">
    <citation type="submission" date="2018-06" db="EMBL/GenBank/DDBJ databases">
        <authorList>
            <consortium name="Pathogen Informatics"/>
            <person name="Doyle S."/>
        </authorList>
    </citation>
    <scope>NUCLEOTIDE SEQUENCE [LARGE SCALE GENOMIC DNA]</scope>
    <source>
        <strain evidence="1 2">NCTC10254</strain>
    </source>
</reference>
<comment type="caution">
    <text evidence="1">The sequence shown here is derived from an EMBL/GenBank/DDBJ whole genome shotgun (WGS) entry which is preliminary data.</text>
</comment>
<evidence type="ECO:0000313" key="2">
    <source>
        <dbReference type="Proteomes" id="UP000249886"/>
    </source>
</evidence>
<protein>
    <submittedName>
        <fullName evidence="1">Uncharacterized protein</fullName>
    </submittedName>
</protein>
<dbReference type="Proteomes" id="UP000249886">
    <property type="component" value="Unassembled WGS sequence"/>
</dbReference>
<sequence>MVPELVLADRVLALHDQLLTEKDIHAFLLDTAKFLGGKPIEMYGPGIRFRWLIGDRIIEMRVGMRGGQHLLTVRSFDRKLIMDTYEYSSLNQWLPDLCPPLYLWSALLGPAPKNGWWWPGFPVVTTWDIFAVTIGRMLQHLPTDIALTPPKWRVGLAYLWNIGAIPSGFGGVCVSGERDGLGIDAGAVGMNLLIPRTHLDAGLVNVTDVIAGMTPGHLLSGVEHFDVEGFDSCPVTPGYDGPQATGVPRPGITLDELRAIIMTEVPPATPAPLSPLGTMPPQIALTIPQAIDAIVDAVTHERFETIQVSKSPQVGVDSLQVIDYARQLCDALTDRFGFPIGLAASSDHHFMRIFQIGGVGVQVTNARDEVAVVINQLDTILRETYC</sequence>
<proteinExistence type="predicted"/>
<gene>
    <name evidence="1" type="ORF">NCTC10254_02326</name>
</gene>
<dbReference type="EMBL" id="UARK01000033">
    <property type="protein sequence ID" value="SPW33166.1"/>
    <property type="molecule type" value="Genomic_DNA"/>
</dbReference>
<dbReference type="AlphaFoldDB" id="A0A6H9XK22"/>
<dbReference type="GeneID" id="84575067"/>
<organism evidence="1 2">
    <name type="scientific">Corynebacterium matruchotii</name>
    <dbReference type="NCBI Taxonomy" id="43768"/>
    <lineage>
        <taxon>Bacteria</taxon>
        <taxon>Bacillati</taxon>
        <taxon>Actinomycetota</taxon>
        <taxon>Actinomycetes</taxon>
        <taxon>Mycobacteriales</taxon>
        <taxon>Corynebacteriaceae</taxon>
        <taxon>Corynebacterium</taxon>
    </lineage>
</organism>
<dbReference type="RefSeq" id="WP_005527506.1">
    <property type="nucleotide sequence ID" value="NZ_CP050134.2"/>
</dbReference>
<accession>A0A6H9XK22</accession>
<evidence type="ECO:0000313" key="1">
    <source>
        <dbReference type="EMBL" id="SPW33166.1"/>
    </source>
</evidence>
<name>A0A6H9XK22_9CORY</name>